<feature type="domain" description="RRM" evidence="4">
    <location>
        <begin position="43"/>
        <end position="119"/>
    </location>
</feature>
<feature type="compositionally biased region" description="Basic residues" evidence="3">
    <location>
        <begin position="199"/>
        <end position="211"/>
    </location>
</feature>
<proteinExistence type="predicted"/>
<dbReference type="PROSITE" id="PS50102">
    <property type="entry name" value="RRM"/>
    <property type="match status" value="1"/>
</dbReference>
<evidence type="ECO:0000259" key="4">
    <source>
        <dbReference type="PROSITE" id="PS50102"/>
    </source>
</evidence>
<dbReference type="PANTHER" id="PTHR19965">
    <property type="entry name" value="RNA AND EXPORT FACTOR BINDING PROTEIN"/>
    <property type="match status" value="1"/>
</dbReference>
<dbReference type="EMBL" id="HBIJ01004449">
    <property type="protein sequence ID" value="CAE0362395.1"/>
    <property type="molecule type" value="Transcribed_RNA"/>
</dbReference>
<reference evidence="5" key="1">
    <citation type="submission" date="2021-01" db="EMBL/GenBank/DDBJ databases">
        <authorList>
            <person name="Corre E."/>
            <person name="Pelletier E."/>
            <person name="Niang G."/>
            <person name="Scheremetjew M."/>
            <person name="Finn R."/>
            <person name="Kale V."/>
            <person name="Holt S."/>
            <person name="Cochrane G."/>
            <person name="Meng A."/>
            <person name="Brown T."/>
            <person name="Cohen L."/>
        </authorList>
    </citation>
    <scope>NUCLEOTIDE SEQUENCE</scope>
    <source>
        <strain evidence="5">CCMP1510</strain>
    </source>
</reference>
<evidence type="ECO:0000256" key="1">
    <source>
        <dbReference type="ARBA" id="ARBA00022884"/>
    </source>
</evidence>
<name>A0A7S3JRB7_9STRA</name>
<sequence length="211" mass="22569">MAAVARRRSLVQKEQKAKRKSLIENRRGLEVLDRVGDADTSLCRVIVKNISASVAAQDVRALFATAGNIKKVVSSLNGSGSTATYEIDFADGDSARKALYEFDQRTLDGRKMNLSLTAIQGQTKTIPKGKSNRDTNGTGNLHLNSSGAAGGGSTKNQNKSVVVDVGSLIDGGVGGKKTTRKSSTSKKFTPVRLNPKSSKTTKKQTRSTKRR</sequence>
<dbReference type="InterPro" id="IPR035979">
    <property type="entry name" value="RBD_domain_sf"/>
</dbReference>
<dbReference type="InterPro" id="IPR000504">
    <property type="entry name" value="RRM_dom"/>
</dbReference>
<evidence type="ECO:0000256" key="2">
    <source>
        <dbReference type="PROSITE-ProRule" id="PRU00176"/>
    </source>
</evidence>
<organism evidence="5">
    <name type="scientific">Aureoumbra lagunensis</name>
    <dbReference type="NCBI Taxonomy" id="44058"/>
    <lineage>
        <taxon>Eukaryota</taxon>
        <taxon>Sar</taxon>
        <taxon>Stramenopiles</taxon>
        <taxon>Ochrophyta</taxon>
        <taxon>Pelagophyceae</taxon>
        <taxon>Pelagomonadales</taxon>
        <taxon>Aureoumbra</taxon>
    </lineage>
</organism>
<dbReference type="SMART" id="SM00360">
    <property type="entry name" value="RRM"/>
    <property type="match status" value="1"/>
</dbReference>
<feature type="region of interest" description="Disordered" evidence="3">
    <location>
        <begin position="121"/>
        <end position="211"/>
    </location>
</feature>
<dbReference type="Gene3D" id="3.30.70.330">
    <property type="match status" value="1"/>
</dbReference>
<protein>
    <recommendedName>
        <fullName evidence="4">RRM domain-containing protein</fullName>
    </recommendedName>
</protein>
<dbReference type="CDD" id="cd00590">
    <property type="entry name" value="RRM_SF"/>
    <property type="match status" value="1"/>
</dbReference>
<dbReference type="Pfam" id="PF00076">
    <property type="entry name" value="RRM_1"/>
    <property type="match status" value="1"/>
</dbReference>
<dbReference type="GO" id="GO:0005634">
    <property type="term" value="C:nucleus"/>
    <property type="evidence" value="ECO:0007669"/>
    <property type="project" value="TreeGrafter"/>
</dbReference>
<dbReference type="InterPro" id="IPR051229">
    <property type="entry name" value="ALYREF_mRNA_export"/>
</dbReference>
<dbReference type="SUPFAM" id="SSF54928">
    <property type="entry name" value="RNA-binding domain, RBD"/>
    <property type="match status" value="1"/>
</dbReference>
<gene>
    <name evidence="5" type="ORF">ALAG00032_LOCUS3136</name>
</gene>
<evidence type="ECO:0000256" key="3">
    <source>
        <dbReference type="SAM" id="MobiDB-lite"/>
    </source>
</evidence>
<accession>A0A7S3JRB7</accession>
<dbReference type="PANTHER" id="PTHR19965:SF97">
    <property type="entry name" value="RRM DOMAIN-CONTAINING PROTEIN"/>
    <property type="match status" value="1"/>
</dbReference>
<dbReference type="InterPro" id="IPR012677">
    <property type="entry name" value="Nucleotide-bd_a/b_plait_sf"/>
</dbReference>
<keyword evidence="1 2" id="KW-0694">RNA-binding</keyword>
<dbReference type="AlphaFoldDB" id="A0A7S3JRB7"/>
<evidence type="ECO:0000313" key="5">
    <source>
        <dbReference type="EMBL" id="CAE0362395.1"/>
    </source>
</evidence>
<feature type="compositionally biased region" description="Polar residues" evidence="3">
    <location>
        <begin position="134"/>
        <end position="147"/>
    </location>
</feature>
<dbReference type="GO" id="GO:0003729">
    <property type="term" value="F:mRNA binding"/>
    <property type="evidence" value="ECO:0007669"/>
    <property type="project" value="TreeGrafter"/>
</dbReference>